<dbReference type="EMBL" id="FNVE01000005">
    <property type="protein sequence ID" value="SEG35398.1"/>
    <property type="molecule type" value="Genomic_DNA"/>
</dbReference>
<organism evidence="1 2">
    <name type="scientific">Halopseudomonas aestusnigri</name>
    <dbReference type="NCBI Taxonomy" id="857252"/>
    <lineage>
        <taxon>Bacteria</taxon>
        <taxon>Pseudomonadati</taxon>
        <taxon>Pseudomonadota</taxon>
        <taxon>Gammaproteobacteria</taxon>
        <taxon>Pseudomonadales</taxon>
        <taxon>Pseudomonadaceae</taxon>
        <taxon>Halopseudomonas</taxon>
    </lineage>
</organism>
<dbReference type="RefSeq" id="WP_088275487.1">
    <property type="nucleotide sequence ID" value="NZ_FNVE01000005.1"/>
</dbReference>
<sequence length="93" mass="9673">MTTENTTALLHSILGEIGTAANTLGGELMEACATADACTGRRLHALGALADKIGWLADLALEKTTGSAEIVGDAEDWFLPPSYHAAKSMEGKQ</sequence>
<dbReference type="AlphaFoldDB" id="A0AAQ1JQ58"/>
<gene>
    <name evidence="1" type="ORF">SAMN05216586_105175</name>
</gene>
<comment type="caution">
    <text evidence="1">The sequence shown here is derived from an EMBL/GenBank/DDBJ whole genome shotgun (WGS) entry which is preliminary data.</text>
</comment>
<keyword evidence="2" id="KW-1185">Reference proteome</keyword>
<proteinExistence type="predicted"/>
<evidence type="ECO:0000313" key="2">
    <source>
        <dbReference type="Proteomes" id="UP000243518"/>
    </source>
</evidence>
<evidence type="ECO:0000313" key="1">
    <source>
        <dbReference type="EMBL" id="SEG35398.1"/>
    </source>
</evidence>
<name>A0AAQ1JQ58_9GAMM</name>
<dbReference type="Proteomes" id="UP000243518">
    <property type="component" value="Unassembled WGS sequence"/>
</dbReference>
<accession>A0AAQ1JQ58</accession>
<protein>
    <submittedName>
        <fullName evidence="1">Uncharacterized protein</fullName>
    </submittedName>
</protein>
<reference evidence="1 2" key="1">
    <citation type="submission" date="2016-10" db="EMBL/GenBank/DDBJ databases">
        <authorList>
            <person name="Varghese N."/>
            <person name="Submissions S."/>
        </authorList>
    </citation>
    <scope>NUCLEOTIDE SEQUENCE [LARGE SCALE GENOMIC DNA]</scope>
    <source>
        <strain evidence="1 2">CECT 8317</strain>
    </source>
</reference>